<dbReference type="PROSITE" id="PS50887">
    <property type="entry name" value="GGDEF"/>
    <property type="match status" value="1"/>
</dbReference>
<organism evidence="4 5">
    <name type="scientific">Candidatus Schekmanbacteria bacterium RIFCSPLOWO2_12_FULL_38_15</name>
    <dbReference type="NCBI Taxonomy" id="1817883"/>
    <lineage>
        <taxon>Bacteria</taxon>
        <taxon>Candidatus Schekmaniibacteriota</taxon>
    </lineage>
</organism>
<dbReference type="AlphaFoldDB" id="A0A1F7SIM4"/>
<dbReference type="Pfam" id="PF00990">
    <property type="entry name" value="GGDEF"/>
    <property type="match status" value="1"/>
</dbReference>
<reference evidence="4 5" key="1">
    <citation type="journal article" date="2016" name="Nat. Commun.">
        <title>Thousands of microbial genomes shed light on interconnected biogeochemical processes in an aquifer system.</title>
        <authorList>
            <person name="Anantharaman K."/>
            <person name="Brown C.T."/>
            <person name="Hug L.A."/>
            <person name="Sharon I."/>
            <person name="Castelle C.J."/>
            <person name="Probst A.J."/>
            <person name="Thomas B.C."/>
            <person name="Singh A."/>
            <person name="Wilkins M.J."/>
            <person name="Karaoz U."/>
            <person name="Brodie E.L."/>
            <person name="Williams K.H."/>
            <person name="Hubbard S.S."/>
            <person name="Banfield J.F."/>
        </authorList>
    </citation>
    <scope>NUCLEOTIDE SEQUENCE [LARGE SCALE GENOMIC DNA]</scope>
</reference>
<dbReference type="Gene3D" id="3.30.70.270">
    <property type="match status" value="1"/>
</dbReference>
<sequence length="311" mass="35104">METAQTTKILIVEDEELQKNVLVSLLQSDGHEVVTATNGIDAIKIIEKDNFEIIITDIIMPGADGIEVLRTSKRIDPDCDVIIITAYATVEGAIECMKLGAYDYITKPFNLDHIKIVIAKTIEKRKLMKSAAEGEYYKQLSRIDGLTHLYNHRFFHQLLESEIARARRYEHPLSLLMVDIDNFKILNDTKGHQSGDTILQEVSVTLKQVSRNCDLIARYGGDEFAIIIPETDKMNAATIGYRIKELIETKKFFTREIAKQSKITISGGIAAFPFDAKNRTDLIERADKALYKAKTLGRNQICIYSEQSEAS</sequence>
<comment type="caution">
    <text evidence="4">The sequence shown here is derived from an EMBL/GenBank/DDBJ whole genome shotgun (WGS) entry which is preliminary data.</text>
</comment>
<dbReference type="Proteomes" id="UP000178082">
    <property type="component" value="Unassembled WGS sequence"/>
</dbReference>
<proteinExistence type="predicted"/>
<evidence type="ECO:0000256" key="1">
    <source>
        <dbReference type="PROSITE-ProRule" id="PRU00169"/>
    </source>
</evidence>
<gene>
    <name evidence="4" type="ORF">A3G31_09180</name>
</gene>
<dbReference type="InterPro" id="IPR011006">
    <property type="entry name" value="CheY-like_superfamily"/>
</dbReference>
<dbReference type="PANTHER" id="PTHR45138">
    <property type="entry name" value="REGULATORY COMPONENTS OF SENSORY TRANSDUCTION SYSTEM"/>
    <property type="match status" value="1"/>
</dbReference>
<evidence type="ECO:0008006" key="6">
    <source>
        <dbReference type="Google" id="ProtNLM"/>
    </source>
</evidence>
<dbReference type="NCBIfam" id="TIGR00254">
    <property type="entry name" value="GGDEF"/>
    <property type="match status" value="1"/>
</dbReference>
<dbReference type="EMBL" id="MGDI01000028">
    <property type="protein sequence ID" value="OGL53064.1"/>
    <property type="molecule type" value="Genomic_DNA"/>
</dbReference>
<evidence type="ECO:0000259" key="2">
    <source>
        <dbReference type="PROSITE" id="PS50110"/>
    </source>
</evidence>
<dbReference type="STRING" id="1817883.A3G31_09180"/>
<dbReference type="InterPro" id="IPR043128">
    <property type="entry name" value="Rev_trsase/Diguanyl_cyclase"/>
</dbReference>
<dbReference type="SMART" id="SM00448">
    <property type="entry name" value="REC"/>
    <property type="match status" value="1"/>
</dbReference>
<feature type="modified residue" description="4-aspartylphosphate" evidence="1">
    <location>
        <position position="57"/>
    </location>
</feature>
<accession>A0A1F7SIM4</accession>
<evidence type="ECO:0000313" key="5">
    <source>
        <dbReference type="Proteomes" id="UP000178082"/>
    </source>
</evidence>
<dbReference type="InterPro" id="IPR029787">
    <property type="entry name" value="Nucleotide_cyclase"/>
</dbReference>
<dbReference type="FunFam" id="3.30.70.270:FF:000001">
    <property type="entry name" value="Diguanylate cyclase domain protein"/>
    <property type="match status" value="1"/>
</dbReference>
<feature type="domain" description="GGDEF" evidence="3">
    <location>
        <begin position="171"/>
        <end position="306"/>
    </location>
</feature>
<dbReference type="GO" id="GO:0000160">
    <property type="term" value="P:phosphorelay signal transduction system"/>
    <property type="evidence" value="ECO:0007669"/>
    <property type="project" value="InterPro"/>
</dbReference>
<dbReference type="PROSITE" id="PS50110">
    <property type="entry name" value="RESPONSE_REGULATORY"/>
    <property type="match status" value="1"/>
</dbReference>
<name>A0A1F7SIM4_9BACT</name>
<dbReference type="Gene3D" id="3.40.50.2300">
    <property type="match status" value="1"/>
</dbReference>
<dbReference type="PANTHER" id="PTHR45138:SF9">
    <property type="entry name" value="DIGUANYLATE CYCLASE DGCM-RELATED"/>
    <property type="match status" value="1"/>
</dbReference>
<dbReference type="InterPro" id="IPR050469">
    <property type="entry name" value="Diguanylate_Cyclase"/>
</dbReference>
<dbReference type="InterPro" id="IPR000160">
    <property type="entry name" value="GGDEF_dom"/>
</dbReference>
<dbReference type="Pfam" id="PF00072">
    <property type="entry name" value="Response_reg"/>
    <property type="match status" value="1"/>
</dbReference>
<dbReference type="GO" id="GO:0052621">
    <property type="term" value="F:diguanylate cyclase activity"/>
    <property type="evidence" value="ECO:0007669"/>
    <property type="project" value="TreeGrafter"/>
</dbReference>
<dbReference type="SUPFAM" id="SSF52172">
    <property type="entry name" value="CheY-like"/>
    <property type="match status" value="1"/>
</dbReference>
<dbReference type="CDD" id="cd01949">
    <property type="entry name" value="GGDEF"/>
    <property type="match status" value="1"/>
</dbReference>
<dbReference type="InterPro" id="IPR001789">
    <property type="entry name" value="Sig_transdc_resp-reg_receiver"/>
</dbReference>
<feature type="domain" description="Response regulatory" evidence="2">
    <location>
        <begin position="8"/>
        <end position="122"/>
    </location>
</feature>
<protein>
    <recommendedName>
        <fullName evidence="6">Diguanylate cyclase response regulator</fullName>
    </recommendedName>
</protein>
<dbReference type="SMART" id="SM00267">
    <property type="entry name" value="GGDEF"/>
    <property type="match status" value="1"/>
</dbReference>
<evidence type="ECO:0000313" key="4">
    <source>
        <dbReference type="EMBL" id="OGL53064.1"/>
    </source>
</evidence>
<evidence type="ECO:0000259" key="3">
    <source>
        <dbReference type="PROSITE" id="PS50887"/>
    </source>
</evidence>
<dbReference type="SUPFAM" id="SSF55073">
    <property type="entry name" value="Nucleotide cyclase"/>
    <property type="match status" value="1"/>
</dbReference>
<keyword evidence="1" id="KW-0597">Phosphoprotein</keyword>